<evidence type="ECO:0000256" key="9">
    <source>
        <dbReference type="ARBA" id="ARBA00022723"/>
    </source>
</evidence>
<dbReference type="EC" id="2.7.8.-" evidence="17"/>
<protein>
    <recommendedName>
        <fullName evidence="14 17">Phosphatidylinositol phosphate synthase</fullName>
        <shortName evidence="17">PIP synthase</shortName>
        <ecNumber evidence="17">2.7.8.-</ecNumber>
    </recommendedName>
    <alternativeName>
        <fullName evidence="15 17">CDP-diacylglycerol--D-myo-inositol-3-phosphate 3-phosphatidyltransferase</fullName>
    </alternativeName>
</protein>
<dbReference type="InterPro" id="IPR044268">
    <property type="entry name" value="PIP_synthase_PgsA1"/>
</dbReference>
<gene>
    <name evidence="19" type="primary">pgsA</name>
    <name evidence="19" type="ORF">AADG42_11110</name>
</gene>
<name>A0ABZ3FSN4_9ACTN</name>
<evidence type="ECO:0000256" key="12">
    <source>
        <dbReference type="ARBA" id="ARBA00023136"/>
    </source>
</evidence>
<evidence type="ECO:0000256" key="8">
    <source>
        <dbReference type="ARBA" id="ARBA00022692"/>
    </source>
</evidence>
<evidence type="ECO:0000256" key="16">
    <source>
        <dbReference type="ARBA" id="ARBA00048865"/>
    </source>
</evidence>
<comment type="pathway">
    <text evidence="3">Lipid metabolism.</text>
</comment>
<dbReference type="NCBIfam" id="NF045883">
    <property type="entry name" value="PIPSynth"/>
    <property type="match status" value="1"/>
</dbReference>
<keyword evidence="17" id="KW-0594">Phospholipid biosynthesis</keyword>
<evidence type="ECO:0000256" key="4">
    <source>
        <dbReference type="ARBA" id="ARBA00010441"/>
    </source>
</evidence>
<comment type="catalytic activity">
    <reaction evidence="13 17">
        <text>1,2-di-(9Z-octadecenoyl)-sn-glycero-3-cytidine-5'-diphosphate + 1D-myo-inositol 3-phosphate = 1,2-di-(9Z-octadecenoyl)-sn-glycero-3-phospho-(1D-myo-inositol-3-phosphate) + CMP + H(+)</text>
        <dbReference type="Rhea" id="RHEA:61216"/>
        <dbReference type="ChEBI" id="CHEBI:15378"/>
        <dbReference type="ChEBI" id="CHEBI:58401"/>
        <dbReference type="ChEBI" id="CHEBI:60377"/>
        <dbReference type="ChEBI" id="CHEBI:85356"/>
        <dbReference type="ChEBI" id="CHEBI:144472"/>
    </reaction>
</comment>
<feature type="active site" description="Proton acceptor" evidence="17">
    <location>
        <position position="90"/>
    </location>
</feature>
<evidence type="ECO:0000256" key="13">
    <source>
        <dbReference type="ARBA" id="ARBA00023935"/>
    </source>
</evidence>
<proteinExistence type="inferred from homology"/>
<comment type="cofactor">
    <cofactor evidence="17">
        <name>Mg(2+)</name>
        <dbReference type="ChEBI" id="CHEBI:18420"/>
    </cofactor>
    <text evidence="17">Contains a di-nuclear catalytic Mg(2+) center.</text>
</comment>
<evidence type="ECO:0000256" key="7">
    <source>
        <dbReference type="ARBA" id="ARBA00022679"/>
    </source>
</evidence>
<dbReference type="Proteomes" id="UP001442841">
    <property type="component" value="Chromosome"/>
</dbReference>
<comment type="subcellular location">
    <subcellularLocation>
        <location evidence="1 17">Cell membrane</location>
        <topology evidence="1 17">Multi-pass membrane protein</topology>
    </subcellularLocation>
</comment>
<keyword evidence="12 17" id="KW-0472">Membrane</keyword>
<dbReference type="PROSITE" id="PS00379">
    <property type="entry name" value="CDP_ALCOHOL_P_TRANSF"/>
    <property type="match status" value="1"/>
</dbReference>
<dbReference type="InterPro" id="IPR000462">
    <property type="entry name" value="CDP-OH_P_trans"/>
</dbReference>
<dbReference type="InterPro" id="IPR048254">
    <property type="entry name" value="CDP_ALCOHOL_P_TRANSF_CS"/>
</dbReference>
<feature type="binding site" evidence="17">
    <location>
        <position position="69"/>
    </location>
    <ligand>
        <name>a CDP-1,2-diacyl-sn-glycerol</name>
        <dbReference type="ChEBI" id="CHEBI:58332"/>
    </ligand>
</feature>
<evidence type="ECO:0000256" key="5">
    <source>
        <dbReference type="ARBA" id="ARBA00011738"/>
    </source>
</evidence>
<evidence type="ECO:0000256" key="10">
    <source>
        <dbReference type="ARBA" id="ARBA00022842"/>
    </source>
</evidence>
<comment type="similarity">
    <text evidence="4 17 18">Belongs to the CDP-alcohol phosphatidyltransferase class-I family.</text>
</comment>
<evidence type="ECO:0000256" key="2">
    <source>
        <dbReference type="ARBA" id="ARBA00004805"/>
    </source>
</evidence>
<keyword evidence="17" id="KW-1208">Phospholipid metabolism</keyword>
<evidence type="ECO:0000256" key="15">
    <source>
        <dbReference type="ARBA" id="ARBA00033137"/>
    </source>
</evidence>
<dbReference type="HAMAP" id="MF_02241">
    <property type="entry name" value="PIP_synthase"/>
    <property type="match status" value="1"/>
</dbReference>
<sequence length="212" mass="22283">MLERLRGVQAVVMRPLARLLLRLGVTPDAVTWFGAVSVTVVALVCFPMGWLWQGAVAIAILSCSDMIDGHMAREVGPSSRWGSFLDASLDRIADAGVLGGLAWYLGLHAGPFWAVVAIAALAAAQMTSYVKARAEAVGCSADIGIITRADRIALALLGALLAGLGLPWALEVTVAVLTVGGTVTIIQRIAGVRRQLRSEADATTRPTARVRT</sequence>
<feature type="binding site" evidence="17">
    <location>
        <position position="90"/>
    </location>
    <ligand>
        <name>Mg(2+)</name>
        <dbReference type="ChEBI" id="CHEBI:18420"/>
        <label>2</label>
    </ligand>
</feature>
<feature type="transmembrane region" description="Helical" evidence="17">
    <location>
        <begin position="20"/>
        <end position="44"/>
    </location>
</feature>
<evidence type="ECO:0000256" key="6">
    <source>
        <dbReference type="ARBA" id="ARBA00022475"/>
    </source>
</evidence>
<evidence type="ECO:0000256" key="18">
    <source>
        <dbReference type="RuleBase" id="RU003750"/>
    </source>
</evidence>
<keyword evidence="17" id="KW-0444">Lipid biosynthesis</keyword>
<keyword evidence="6 17" id="KW-1003">Cell membrane</keyword>
<organism evidence="19 20">
    <name type="scientific">Ammonicoccus fulvus</name>
    <dbReference type="NCBI Taxonomy" id="3138240"/>
    <lineage>
        <taxon>Bacteria</taxon>
        <taxon>Bacillati</taxon>
        <taxon>Actinomycetota</taxon>
        <taxon>Actinomycetes</taxon>
        <taxon>Propionibacteriales</taxon>
        <taxon>Propionibacteriaceae</taxon>
        <taxon>Ammonicoccus</taxon>
    </lineage>
</organism>
<evidence type="ECO:0000313" key="20">
    <source>
        <dbReference type="Proteomes" id="UP001442841"/>
    </source>
</evidence>
<feature type="transmembrane region" description="Helical" evidence="17">
    <location>
        <begin position="112"/>
        <end position="130"/>
    </location>
</feature>
<dbReference type="InterPro" id="IPR043130">
    <property type="entry name" value="CDP-OH_PTrfase_TM_dom"/>
</dbReference>
<comment type="function">
    <text evidence="17">Catalyzes the conjugation of the 1'-hydroxyl group of D-myo-inositol-3-phosphate (also named L-myo-inositol-1-phosphate) with a lipid tail of cytidine diphosphate diacylglycerol (CDP-DAG), forming phosphatidylinositol phosphate (PIP) and CMP. PIP is a precursor of phosphatidylinositol (PI) which is an essential lipid required for cell wall formation.</text>
</comment>
<feature type="binding site" evidence="17">
    <location>
        <position position="86"/>
    </location>
    <ligand>
        <name>Mg(2+)</name>
        <dbReference type="ChEBI" id="CHEBI:18420"/>
        <label>1</label>
    </ligand>
</feature>
<keyword evidence="20" id="KW-1185">Reference proteome</keyword>
<keyword evidence="9 17" id="KW-0479">Metal-binding</keyword>
<keyword evidence="11 17" id="KW-1133">Transmembrane helix</keyword>
<dbReference type="Gene3D" id="1.20.120.1760">
    <property type="match status" value="1"/>
</dbReference>
<comment type="pathway">
    <text evidence="2 17">Phospholipid metabolism; phosphatidylinositol phosphate biosynthesis.</text>
</comment>
<comment type="subunit">
    <text evidence="5 17">Homodimer.</text>
</comment>
<evidence type="ECO:0000256" key="17">
    <source>
        <dbReference type="HAMAP-Rule" id="MF_02241"/>
    </source>
</evidence>
<evidence type="ECO:0000256" key="1">
    <source>
        <dbReference type="ARBA" id="ARBA00004651"/>
    </source>
</evidence>
<accession>A0ABZ3FSN4</accession>
<dbReference type="GO" id="GO:0016740">
    <property type="term" value="F:transferase activity"/>
    <property type="evidence" value="ECO:0007669"/>
    <property type="project" value="UniProtKB-KW"/>
</dbReference>
<feature type="binding site" evidence="17">
    <location>
        <position position="68"/>
    </location>
    <ligand>
        <name>Mg(2+)</name>
        <dbReference type="ChEBI" id="CHEBI:18420"/>
        <label>1</label>
    </ligand>
</feature>
<feature type="binding site" evidence="17">
    <location>
        <position position="65"/>
    </location>
    <ligand>
        <name>Mg(2+)</name>
        <dbReference type="ChEBI" id="CHEBI:18420"/>
        <label>1</label>
    </ligand>
</feature>
<keyword evidence="7 17" id="KW-0808">Transferase</keyword>
<keyword evidence="8 17" id="KW-0812">Transmembrane</keyword>
<keyword evidence="10 17" id="KW-0460">Magnesium</keyword>
<keyword evidence="17" id="KW-0443">Lipid metabolism</keyword>
<feature type="transmembrane region" description="Helical" evidence="17">
    <location>
        <begin position="151"/>
        <end position="170"/>
    </location>
</feature>
<feature type="binding site" evidence="17">
    <location>
        <position position="86"/>
    </location>
    <ligand>
        <name>Mg(2+)</name>
        <dbReference type="ChEBI" id="CHEBI:18420"/>
        <label>2</label>
    </ligand>
</feature>
<reference evidence="19 20" key="1">
    <citation type="submission" date="2024-04" db="EMBL/GenBank/DDBJ databases">
        <title>Isolation of an actinomycete strain from pig manure.</title>
        <authorList>
            <person name="Gong T."/>
            <person name="Yu Z."/>
            <person name="An M."/>
            <person name="Wei C."/>
            <person name="Yang W."/>
            <person name="Liu L."/>
        </authorList>
    </citation>
    <scope>NUCLEOTIDE SEQUENCE [LARGE SCALE GENOMIC DNA]</scope>
    <source>
        <strain evidence="19 20">ZF39</strain>
    </source>
</reference>
<evidence type="ECO:0000256" key="11">
    <source>
        <dbReference type="ARBA" id="ARBA00022989"/>
    </source>
</evidence>
<feature type="binding site" evidence="17">
    <location>
        <position position="79"/>
    </location>
    <ligand>
        <name>a CDP-1,2-diacyl-sn-glycerol</name>
        <dbReference type="ChEBI" id="CHEBI:58332"/>
    </ligand>
</feature>
<dbReference type="RefSeq" id="WP_425309290.1">
    <property type="nucleotide sequence ID" value="NZ_CP154795.1"/>
</dbReference>
<dbReference type="EMBL" id="CP154795">
    <property type="protein sequence ID" value="XAN07832.1"/>
    <property type="molecule type" value="Genomic_DNA"/>
</dbReference>
<comment type="caution">
    <text evidence="17">Lacks conserved residue(s) required for the propagation of feature annotation.</text>
</comment>
<feature type="binding site" evidence="17">
    <location>
        <position position="73"/>
    </location>
    <ligand>
        <name>a CDP-1,2-diacyl-sn-glycerol</name>
        <dbReference type="ChEBI" id="CHEBI:58332"/>
    </ligand>
</feature>
<feature type="binding site" evidence="17">
    <location>
        <begin position="28"/>
        <end position="31"/>
    </location>
    <ligand>
        <name>a CDP-1,2-diacyl-sn-glycerol</name>
        <dbReference type="ChEBI" id="CHEBI:58332"/>
    </ligand>
</feature>
<dbReference type="Pfam" id="PF01066">
    <property type="entry name" value="CDP-OH_P_transf"/>
    <property type="match status" value="1"/>
</dbReference>
<evidence type="ECO:0000313" key="19">
    <source>
        <dbReference type="EMBL" id="XAN07832.1"/>
    </source>
</evidence>
<evidence type="ECO:0000256" key="14">
    <source>
        <dbReference type="ARBA" id="ARBA00024082"/>
    </source>
</evidence>
<comment type="catalytic activity">
    <reaction evidence="16 17">
        <text>a CDP-1,2-diacyl-sn-glycerol + 1D-myo-inositol 3-phosphate = a 1,2-diacyl-sn-glycero-3-phospho-(1D-myo-inositol-3-phosphate) + CMP + H(+)</text>
        <dbReference type="Rhea" id="RHEA:60504"/>
        <dbReference type="ChEBI" id="CHEBI:15378"/>
        <dbReference type="ChEBI" id="CHEBI:58088"/>
        <dbReference type="ChEBI" id="CHEBI:58332"/>
        <dbReference type="ChEBI" id="CHEBI:58401"/>
        <dbReference type="ChEBI" id="CHEBI:60377"/>
    </reaction>
</comment>
<feature type="binding site" evidence="17">
    <location>
        <position position="65"/>
    </location>
    <ligand>
        <name>Mg(2+)</name>
        <dbReference type="ChEBI" id="CHEBI:18420"/>
        <label>2</label>
    </ligand>
</feature>
<evidence type="ECO:0000256" key="3">
    <source>
        <dbReference type="ARBA" id="ARBA00005189"/>
    </source>
</evidence>